<gene>
    <name evidence="1" type="ORF">M595_2860</name>
</gene>
<evidence type="ECO:0000313" key="2">
    <source>
        <dbReference type="Proteomes" id="UP000017127"/>
    </source>
</evidence>
<dbReference type="AlphaFoldDB" id="U7QGN3"/>
<accession>U7QGN3</accession>
<evidence type="ECO:0000313" key="1">
    <source>
        <dbReference type="EMBL" id="ERT07134.1"/>
    </source>
</evidence>
<protein>
    <submittedName>
        <fullName evidence="1">Uncharacterized protein</fullName>
    </submittedName>
</protein>
<organism evidence="1 2">
    <name type="scientific">Lyngbya aestuarii BL J</name>
    <dbReference type="NCBI Taxonomy" id="1348334"/>
    <lineage>
        <taxon>Bacteria</taxon>
        <taxon>Bacillati</taxon>
        <taxon>Cyanobacteriota</taxon>
        <taxon>Cyanophyceae</taxon>
        <taxon>Oscillatoriophycideae</taxon>
        <taxon>Oscillatoriales</taxon>
        <taxon>Microcoleaceae</taxon>
        <taxon>Lyngbya</taxon>
    </lineage>
</organism>
<dbReference type="OrthoDB" id="7723790at2"/>
<reference evidence="1 2" key="1">
    <citation type="journal article" date="2013" name="Front. Microbiol.">
        <title>Comparative genomic analyses of the cyanobacterium, Lyngbya aestuarii BL J, a powerful hydrogen producer.</title>
        <authorList>
            <person name="Kothari A."/>
            <person name="Vaughn M."/>
            <person name="Garcia-Pichel F."/>
        </authorList>
    </citation>
    <scope>NUCLEOTIDE SEQUENCE [LARGE SCALE GENOMIC DNA]</scope>
    <source>
        <strain evidence="1 2">BL J</strain>
    </source>
</reference>
<dbReference type="EMBL" id="AUZM01000025">
    <property type="protein sequence ID" value="ERT07134.1"/>
    <property type="molecule type" value="Genomic_DNA"/>
</dbReference>
<proteinExistence type="predicted"/>
<comment type="caution">
    <text evidence="1">The sequence shown here is derived from an EMBL/GenBank/DDBJ whole genome shotgun (WGS) entry which is preliminary data.</text>
</comment>
<dbReference type="RefSeq" id="WP_023066627.1">
    <property type="nucleotide sequence ID" value="NZ_AUZM01000025.1"/>
</dbReference>
<sequence length="51" mass="5485">MLSCQKSSIQFGEQPNSDGTAFVWFDLSTFPSEPPILLASSLSLPSRPQAA</sequence>
<name>U7QGN3_9CYAN</name>
<dbReference type="Proteomes" id="UP000017127">
    <property type="component" value="Unassembled WGS sequence"/>
</dbReference>
<keyword evidence="2" id="KW-1185">Reference proteome</keyword>